<protein>
    <recommendedName>
        <fullName evidence="3">Bacteriophage protein</fullName>
    </recommendedName>
</protein>
<dbReference type="EMBL" id="AFHG01000044">
    <property type="protein sequence ID" value="EGK71981.1"/>
    <property type="molecule type" value="Genomic_DNA"/>
</dbReference>
<dbReference type="OrthoDB" id="5465205at2"/>
<reference evidence="1 2" key="1">
    <citation type="journal article" date="2011" name="J. Bacteriol.">
        <title>Genome sequence of Methyloversatilis universalis FAM5T, a methylotrophic representative of the order Rhodocyclales.</title>
        <authorList>
            <person name="Kittichotirat W."/>
            <person name="Good N.M."/>
            <person name="Hall R."/>
            <person name="Bringel F."/>
            <person name="Lajus A."/>
            <person name="Medigue C."/>
            <person name="Smalley N.E."/>
            <person name="Beck D."/>
            <person name="Bumgarner R."/>
            <person name="Vuilleumier S."/>
            <person name="Kalyuzhnaya M.G."/>
        </authorList>
    </citation>
    <scope>NUCLEOTIDE SEQUENCE [LARGE SCALE GENOMIC DNA]</scope>
    <source>
        <strain evidence="2">ATCC BAA-1314 / JCM 13912 / FAM5</strain>
    </source>
</reference>
<accession>F5RBW4</accession>
<dbReference type="STRING" id="1000565.METUNv1_01759"/>
<dbReference type="RefSeq" id="WP_008060821.1">
    <property type="nucleotide sequence ID" value="NZ_AFHG01000044.1"/>
</dbReference>
<evidence type="ECO:0008006" key="3">
    <source>
        <dbReference type="Google" id="ProtNLM"/>
    </source>
</evidence>
<proteinExistence type="predicted"/>
<dbReference type="AlphaFoldDB" id="F5RBW4"/>
<comment type="caution">
    <text evidence="1">The sequence shown here is derived from an EMBL/GenBank/DDBJ whole genome shotgun (WGS) entry which is preliminary data.</text>
</comment>
<keyword evidence="2" id="KW-1185">Reference proteome</keyword>
<evidence type="ECO:0000313" key="2">
    <source>
        <dbReference type="Proteomes" id="UP000005019"/>
    </source>
</evidence>
<name>F5RBW4_METUF</name>
<dbReference type="Proteomes" id="UP000005019">
    <property type="component" value="Unassembled WGS sequence"/>
</dbReference>
<organism evidence="1 2">
    <name type="scientific">Methyloversatilis universalis (strain ATCC BAA-1314 / DSM 25237 / JCM 13912 / CCUG 52030 / FAM5)</name>
    <dbReference type="NCBI Taxonomy" id="1000565"/>
    <lineage>
        <taxon>Bacteria</taxon>
        <taxon>Pseudomonadati</taxon>
        <taxon>Pseudomonadota</taxon>
        <taxon>Betaproteobacteria</taxon>
        <taxon>Nitrosomonadales</taxon>
        <taxon>Sterolibacteriaceae</taxon>
        <taxon>Methyloversatilis</taxon>
    </lineage>
</organism>
<evidence type="ECO:0000313" key="1">
    <source>
        <dbReference type="EMBL" id="EGK71981.1"/>
    </source>
</evidence>
<sequence length="135" mass="14000">MAALTEERLTPQRDADRFEFPVAAATKIFRGALVCINASSLATKGAVATTLKCVGIAEETADNSAGAASAITVKVKRGCFPFANSTSTDLIALKDVGSDCYIVDDQTVALTNGGSTRSVAGKIRDVTADGVWVEI</sequence>
<dbReference type="eggNOG" id="ENOG5032RYD">
    <property type="taxonomic scope" value="Bacteria"/>
</dbReference>
<gene>
    <name evidence="1" type="ORF">METUNv1_01759</name>
</gene>